<dbReference type="RefSeq" id="WP_258877555.1">
    <property type="nucleotide sequence ID" value="NZ_CP048914.1"/>
</dbReference>
<accession>A0A7L7KSR1</accession>
<name>A0A7L7KSR1_9MOLU</name>
<evidence type="ECO:0000313" key="1">
    <source>
        <dbReference type="EMBL" id="QMS85747.1"/>
    </source>
</evidence>
<protein>
    <submittedName>
        <fullName evidence="1">Uncharacterized protein</fullName>
    </submittedName>
</protein>
<dbReference type="EMBL" id="CP048914">
    <property type="protein sequence ID" value="QMS85747.1"/>
    <property type="molecule type" value="Genomic_DNA"/>
</dbReference>
<proteinExistence type="predicted"/>
<evidence type="ECO:0000313" key="2">
    <source>
        <dbReference type="Proteomes" id="UP000514720"/>
    </source>
</evidence>
<organism evidence="1 2">
    <name type="scientific">Candidatus Xianfuyuplasma coldseepsis</name>
    <dbReference type="NCBI Taxonomy" id="2782163"/>
    <lineage>
        <taxon>Bacteria</taxon>
        <taxon>Bacillati</taxon>
        <taxon>Mycoplasmatota</taxon>
        <taxon>Mollicutes</taxon>
        <taxon>Candidatus Izemoplasmatales</taxon>
        <taxon>Candidatus Izemoplasmataceae</taxon>
        <taxon>Candidatus Xianfuyuplasma</taxon>
    </lineage>
</organism>
<gene>
    <name evidence="1" type="ORF">G4Z02_08320</name>
</gene>
<reference evidence="1 2" key="1">
    <citation type="submission" date="2020-02" db="EMBL/GenBank/DDBJ databases">
        <authorList>
            <person name="Zheng R.K."/>
            <person name="Sun C.M."/>
        </authorList>
    </citation>
    <scope>NUCLEOTIDE SEQUENCE [LARGE SCALE GENOMIC DNA]</scope>
    <source>
        <strain evidence="2">zrk13</strain>
    </source>
</reference>
<keyword evidence="2" id="KW-1185">Reference proteome</keyword>
<dbReference type="AlphaFoldDB" id="A0A7L7KSR1"/>
<sequence length="100" mass="11872">MTEEMSRLFGSLITIEVRDIRGAYDYLGNELNKMEQQGELSFDLTSNALKNINIEYKLLKKYYKGKIILNPEDCYKKFPENTEEHFFLKCLVTLMNYNQQ</sequence>
<dbReference type="KEGG" id="xcl:G4Z02_08320"/>
<dbReference type="Proteomes" id="UP000514720">
    <property type="component" value="Chromosome"/>
</dbReference>